<feature type="region of interest" description="Disordered" evidence="1">
    <location>
        <begin position="340"/>
        <end position="424"/>
    </location>
</feature>
<dbReference type="PANTHER" id="PTHR47481">
    <property type="match status" value="1"/>
</dbReference>
<organism evidence="2 3">
    <name type="scientific">Rhizoctonia solani</name>
    <dbReference type="NCBI Taxonomy" id="456999"/>
    <lineage>
        <taxon>Eukaryota</taxon>
        <taxon>Fungi</taxon>
        <taxon>Dikarya</taxon>
        <taxon>Basidiomycota</taxon>
        <taxon>Agaricomycotina</taxon>
        <taxon>Agaricomycetes</taxon>
        <taxon>Cantharellales</taxon>
        <taxon>Ceratobasidiaceae</taxon>
        <taxon>Rhizoctonia</taxon>
    </lineage>
</organism>
<dbReference type="EMBL" id="CAJMXA010004021">
    <property type="protein sequence ID" value="CAE6531736.1"/>
    <property type="molecule type" value="Genomic_DNA"/>
</dbReference>
<dbReference type="Pfam" id="PF14223">
    <property type="entry name" value="Retrotran_gag_2"/>
    <property type="match status" value="1"/>
</dbReference>
<protein>
    <submittedName>
        <fullName evidence="2">Uncharacterized protein</fullName>
    </submittedName>
</protein>
<evidence type="ECO:0000313" key="3">
    <source>
        <dbReference type="Proteomes" id="UP000663853"/>
    </source>
</evidence>
<gene>
    <name evidence="2" type="ORF">RDB_LOCUS169185</name>
</gene>
<proteinExistence type="predicted"/>
<reference evidence="2" key="1">
    <citation type="submission" date="2021-01" db="EMBL/GenBank/DDBJ databases">
        <authorList>
            <person name="Kaushik A."/>
        </authorList>
    </citation>
    <scope>NUCLEOTIDE SEQUENCE</scope>
    <source>
        <strain evidence="2">AG6-10EEA</strain>
    </source>
</reference>
<feature type="compositionally biased region" description="Polar residues" evidence="1">
    <location>
        <begin position="410"/>
        <end position="419"/>
    </location>
</feature>
<feature type="compositionally biased region" description="Low complexity" evidence="1">
    <location>
        <begin position="364"/>
        <end position="377"/>
    </location>
</feature>
<sequence>MSLNNPLAGLSPDQLTAVFQTMSTFYNLISAPPAPNDTPTHRSSRAATLAAAASAFPKLKEGAYSQWAFVVGDAIRSAGLWDYISGDIACPADRASKEYDLYLQESGVVRAVIVGALDPEKSFRYLGGTTTSKEAWDALKARYYDSDDAALRAIDEQLMGLRLEEGGNLAEHIALFKELKRELDDSDFEVNPTRAVLWMWRSLPPSYDHVVLRQQRSKVRDFDGICLELEAHYSNLISRSNTAITNNAASTSQLELTPYWNVPEDLRGLSLTGGKNPILAARASDTCWDCLGTGHEANTSWCNFYRYRIELWGRDAPNPNRPPEQQVNVAEAEPTTELGVAETAGPPSHPELPVPTCPVGGLDSPASSPSATSVPPSSFHPSPQAQEPTDSSPSPSTSTSFYSFPETDPHSNLSSPDPTSVSLSPIPASPSIAVSPSIPASPSTILASPSFAYDSQPTRPETPDGLRRAVQGLVGAVRGGDPLDHPLDWQGPPRRFPHTPVPDILETPEIVETTEPPETIDSQAPCVFEEFVPSEPLVFKDPQGTPGGTRMVNGEVLSALSLGRYSFAPWGENTLEDLLESLNASEAASPGGLGLMYEVLFPGGFFDLDAALPFSREIVDLFFGWYHAVRTHNGLKMELKRVCKCGAVTR</sequence>
<feature type="compositionally biased region" description="Pro residues" evidence="1">
    <location>
        <begin position="347"/>
        <end position="356"/>
    </location>
</feature>
<feature type="region of interest" description="Disordered" evidence="1">
    <location>
        <begin position="477"/>
        <end position="502"/>
    </location>
</feature>
<evidence type="ECO:0000313" key="2">
    <source>
        <dbReference type="EMBL" id="CAE6531736.1"/>
    </source>
</evidence>
<evidence type="ECO:0000256" key="1">
    <source>
        <dbReference type="SAM" id="MobiDB-lite"/>
    </source>
</evidence>
<accession>A0A8H3DHY1</accession>
<comment type="caution">
    <text evidence="2">The sequence shown here is derived from an EMBL/GenBank/DDBJ whole genome shotgun (WGS) entry which is preliminary data.</text>
</comment>
<name>A0A8H3DHY1_9AGAM</name>
<dbReference type="Proteomes" id="UP000663853">
    <property type="component" value="Unassembled WGS sequence"/>
</dbReference>
<dbReference type="PANTHER" id="PTHR47481:SF22">
    <property type="entry name" value="RETROTRANSPOSON GAG DOMAIN-CONTAINING PROTEIN"/>
    <property type="match status" value="1"/>
</dbReference>
<dbReference type="AlphaFoldDB" id="A0A8H3DHY1"/>
<feature type="compositionally biased region" description="Low complexity" evidence="1">
    <location>
        <begin position="387"/>
        <end position="406"/>
    </location>
</feature>